<feature type="transmembrane region" description="Helical" evidence="6">
    <location>
        <begin position="179"/>
        <end position="200"/>
    </location>
</feature>
<feature type="region of interest" description="Disordered" evidence="5">
    <location>
        <begin position="519"/>
        <end position="538"/>
    </location>
</feature>
<keyword evidence="4 6" id="KW-0472">Membrane</keyword>
<keyword evidence="3 6" id="KW-1133">Transmembrane helix</keyword>
<dbReference type="PANTHER" id="PTHR10037">
    <property type="entry name" value="VOLTAGE-GATED CATION CHANNEL CALCIUM AND SODIUM"/>
    <property type="match status" value="1"/>
</dbReference>
<dbReference type="InterPro" id="IPR005821">
    <property type="entry name" value="Ion_trans_dom"/>
</dbReference>
<feature type="transmembrane region" description="Helical" evidence="6">
    <location>
        <begin position="364"/>
        <end position="389"/>
    </location>
</feature>
<protein>
    <submittedName>
        <fullName evidence="8">Scn4aa protein</fullName>
    </submittedName>
</protein>
<dbReference type="InterPro" id="IPR002048">
    <property type="entry name" value="EF_hand_dom"/>
</dbReference>
<comment type="subcellular location">
    <subcellularLocation>
        <location evidence="1">Membrane</location>
        <topology evidence="1">Multi-pass membrane protein</topology>
    </subcellularLocation>
</comment>
<dbReference type="SUPFAM" id="SSF81324">
    <property type="entry name" value="Voltage-gated potassium channels"/>
    <property type="match status" value="1"/>
</dbReference>
<evidence type="ECO:0000256" key="6">
    <source>
        <dbReference type="SAM" id="Phobius"/>
    </source>
</evidence>
<dbReference type="InterPro" id="IPR043203">
    <property type="entry name" value="VGCC_Ca_Na"/>
</dbReference>
<dbReference type="EMBL" id="CAJNIZ010048036">
    <property type="protein sequence ID" value="CAE7780539.1"/>
    <property type="molecule type" value="Genomic_DNA"/>
</dbReference>
<dbReference type="InterPro" id="IPR011992">
    <property type="entry name" value="EF-hand-dom_pair"/>
</dbReference>
<feature type="transmembrane region" description="Helical" evidence="6">
    <location>
        <begin position="139"/>
        <end position="159"/>
    </location>
</feature>
<feature type="non-terminal residue" evidence="8">
    <location>
        <position position="1"/>
    </location>
</feature>
<dbReference type="Gene3D" id="1.10.287.70">
    <property type="match status" value="1"/>
</dbReference>
<feature type="compositionally biased region" description="Low complexity" evidence="5">
    <location>
        <begin position="523"/>
        <end position="535"/>
    </location>
</feature>
<reference evidence="8" key="1">
    <citation type="submission" date="2021-02" db="EMBL/GenBank/DDBJ databases">
        <authorList>
            <person name="Dougan E. K."/>
            <person name="Rhodes N."/>
            <person name="Thang M."/>
            <person name="Chan C."/>
        </authorList>
    </citation>
    <scope>NUCLEOTIDE SEQUENCE</scope>
</reference>
<gene>
    <name evidence="8" type="primary">scn4aa</name>
    <name evidence="8" type="ORF">SPIL2461_LOCUS23184</name>
</gene>
<name>A0A812YH31_SYMPI</name>
<evidence type="ECO:0000256" key="2">
    <source>
        <dbReference type="ARBA" id="ARBA00022692"/>
    </source>
</evidence>
<dbReference type="AlphaFoldDB" id="A0A812YH31"/>
<sequence length="571" mass="64291">EHESWRKALCTARERLERSQGALHPLSGSAVESYSLGVTSMDLGISLSHLPGTWRPHIPETVDPVPDPPEDLTLPKALEVVDETEEPVSASGSFQTESFAAVPKRRRPSQVTQQVHNFLTSDEHTSLLKHRLLTTLRRYIDYIAGVMVLLNSIVLIAELEVEGRSIAFEVGLPSGEDLRAYLPTLRGIDAIFVLVFLVELLMRLAFDGLKFFLDLANVFDGVLVALGFVDMIISKPFTGGQVREEDVALLKLTRALKSLRAVRILRSFRFVRGLRVLVKACRCFLPSLFWSMVLLAVFMAMGALTLGNTLQVFILDEMMEQVDREWLWEHYGTSQRSAWTLYEVTFAGNWPTNARPVMEKADPVFALFFLAYITIIVFALIRVISAIFLKDTLDVVQNDAEHMVVTRLKQRNEDAAKLEGVFRAIDKSETGLITEEQLRHILSQKSVIAYLQTLDLDVHEGHALFHILDNGDGEVTLDEFIDGLMRCKGPARAIDQVVMHADMKNLDKKLNQIMERLSSRGESSLAPSSKLAPSPRTQVLRRQVTQAAHLKPFRFNADNESGFYSRRMSFV</sequence>
<dbReference type="PANTHER" id="PTHR10037:SF62">
    <property type="entry name" value="SODIUM CHANNEL PROTEIN 60E"/>
    <property type="match status" value="1"/>
</dbReference>
<keyword evidence="9" id="KW-1185">Reference proteome</keyword>
<dbReference type="CDD" id="cd00051">
    <property type="entry name" value="EFh"/>
    <property type="match status" value="1"/>
</dbReference>
<dbReference type="PROSITE" id="PS50222">
    <property type="entry name" value="EF_HAND_2"/>
    <property type="match status" value="1"/>
</dbReference>
<dbReference type="SUPFAM" id="SSF47473">
    <property type="entry name" value="EF-hand"/>
    <property type="match status" value="1"/>
</dbReference>
<dbReference type="InterPro" id="IPR027359">
    <property type="entry name" value="Volt_channel_dom_sf"/>
</dbReference>
<dbReference type="Pfam" id="PF00520">
    <property type="entry name" value="Ion_trans"/>
    <property type="match status" value="1"/>
</dbReference>
<evidence type="ECO:0000256" key="1">
    <source>
        <dbReference type="ARBA" id="ARBA00004141"/>
    </source>
</evidence>
<accession>A0A812YH31</accession>
<dbReference type="GO" id="GO:0005248">
    <property type="term" value="F:voltage-gated sodium channel activity"/>
    <property type="evidence" value="ECO:0007669"/>
    <property type="project" value="TreeGrafter"/>
</dbReference>
<feature type="transmembrane region" description="Helical" evidence="6">
    <location>
        <begin position="212"/>
        <end position="233"/>
    </location>
</feature>
<evidence type="ECO:0000256" key="5">
    <source>
        <dbReference type="SAM" id="MobiDB-lite"/>
    </source>
</evidence>
<dbReference type="GO" id="GO:0001518">
    <property type="term" value="C:voltage-gated sodium channel complex"/>
    <property type="evidence" value="ECO:0007669"/>
    <property type="project" value="TreeGrafter"/>
</dbReference>
<dbReference type="OrthoDB" id="191686at2759"/>
<dbReference type="Gene3D" id="1.10.238.10">
    <property type="entry name" value="EF-hand"/>
    <property type="match status" value="1"/>
</dbReference>
<evidence type="ECO:0000259" key="7">
    <source>
        <dbReference type="PROSITE" id="PS50222"/>
    </source>
</evidence>
<feature type="transmembrane region" description="Helical" evidence="6">
    <location>
        <begin position="288"/>
        <end position="315"/>
    </location>
</feature>
<keyword evidence="2 6" id="KW-0812">Transmembrane</keyword>
<evidence type="ECO:0000256" key="4">
    <source>
        <dbReference type="ARBA" id="ARBA00023136"/>
    </source>
</evidence>
<dbReference type="Proteomes" id="UP000649617">
    <property type="component" value="Unassembled WGS sequence"/>
</dbReference>
<proteinExistence type="predicted"/>
<evidence type="ECO:0000313" key="8">
    <source>
        <dbReference type="EMBL" id="CAE7780539.1"/>
    </source>
</evidence>
<organism evidence="8 9">
    <name type="scientific">Symbiodinium pilosum</name>
    <name type="common">Dinoflagellate</name>
    <dbReference type="NCBI Taxonomy" id="2952"/>
    <lineage>
        <taxon>Eukaryota</taxon>
        <taxon>Sar</taxon>
        <taxon>Alveolata</taxon>
        <taxon>Dinophyceae</taxon>
        <taxon>Suessiales</taxon>
        <taxon>Symbiodiniaceae</taxon>
        <taxon>Symbiodinium</taxon>
    </lineage>
</organism>
<evidence type="ECO:0000313" key="9">
    <source>
        <dbReference type="Proteomes" id="UP000649617"/>
    </source>
</evidence>
<comment type="caution">
    <text evidence="8">The sequence shown here is derived from an EMBL/GenBank/DDBJ whole genome shotgun (WGS) entry which is preliminary data.</text>
</comment>
<dbReference type="GO" id="GO:0005509">
    <property type="term" value="F:calcium ion binding"/>
    <property type="evidence" value="ECO:0007669"/>
    <property type="project" value="InterPro"/>
</dbReference>
<feature type="domain" description="EF-hand" evidence="7">
    <location>
        <begin position="413"/>
        <end position="448"/>
    </location>
</feature>
<dbReference type="Gene3D" id="1.20.120.350">
    <property type="entry name" value="Voltage-gated potassium channels. Chain C"/>
    <property type="match status" value="1"/>
</dbReference>
<evidence type="ECO:0000256" key="3">
    <source>
        <dbReference type="ARBA" id="ARBA00022989"/>
    </source>
</evidence>